<dbReference type="CDD" id="cd03230">
    <property type="entry name" value="ABC_DR_subfamily_A"/>
    <property type="match status" value="1"/>
</dbReference>
<dbReference type="SUPFAM" id="SSF51430">
    <property type="entry name" value="NAD(P)-linked oxidoreductase"/>
    <property type="match status" value="1"/>
</dbReference>
<dbReference type="SUPFAM" id="SSF46785">
    <property type="entry name" value="Winged helix' DNA-binding domain"/>
    <property type="match status" value="1"/>
</dbReference>
<dbReference type="Pfam" id="PF00392">
    <property type="entry name" value="GntR"/>
    <property type="match status" value="1"/>
</dbReference>
<keyword evidence="1" id="KW-0547">Nucleotide-binding</keyword>
<protein>
    <recommendedName>
        <fullName evidence="10">ABC transporter domain-containing protein</fullName>
    </recommendedName>
</protein>
<evidence type="ECO:0000256" key="1">
    <source>
        <dbReference type="ARBA" id="ARBA00022741"/>
    </source>
</evidence>
<reference evidence="8" key="2">
    <citation type="submission" date="2020-02" db="EMBL/GenBank/DDBJ databases">
        <authorList>
            <person name="Studholme D.J."/>
        </authorList>
    </citation>
    <scope>NUCLEOTIDE SEQUENCE</scope>
    <source>
        <strain evidence="8">00238/432</strain>
    </source>
</reference>
<name>A0A8J4WAD7_9STRA</name>
<dbReference type="Pfam" id="PF00005">
    <property type="entry name" value="ABC_tran"/>
    <property type="match status" value="1"/>
</dbReference>
<dbReference type="PROSITE" id="PS50893">
    <property type="entry name" value="ABC_TRANSPORTER_2"/>
    <property type="match status" value="1"/>
</dbReference>
<dbReference type="GO" id="GO:0003700">
    <property type="term" value="F:DNA-binding transcription factor activity"/>
    <property type="evidence" value="ECO:0007669"/>
    <property type="project" value="InterPro"/>
</dbReference>
<dbReference type="Pfam" id="PF00248">
    <property type="entry name" value="Aldo_ket_red"/>
    <property type="match status" value="1"/>
</dbReference>
<keyword evidence="2" id="KW-0067">ATP-binding</keyword>
<dbReference type="EMBL" id="AOFI03000030">
    <property type="protein sequence ID" value="KAF4323917.1"/>
    <property type="molecule type" value="Genomic_DNA"/>
</dbReference>
<sequence length="476" mass="54105">MITACERSLSRLGTDRLDLYLLHWRGGVPLEETVEAMEQLKQSGKILRWGVSNLDKEDIQELWNVPGGKHCAVNQVLYHAASRGIEYDLLPWLRERHVPVMAYCPLAQGGRLRKELLEHPTILDIARDRGVKRSENIVSIEFDNNLPIYLQIMQYIKRQIVTGTLKAGDKIPSVRELAAELQINPNTVQRTFQELEREEVVETKRGLGRYVTSEESKIMTIKKEMAGELLERFLTGMQELGIDEQDIVTIVADAVADGKHKKALHDITLDIAPGRIVGLLGSNGSGKSTLMKLVAGLLHPSSGDIRVTGKPVGLETKSLVSFMPDRPLTENWMKVRDAIAYYRDFYADFDEVKAREMLEFMKLEEGVRVRHLSKGMNERLQLTLALSRKARLYLLDEPIGGVDPVARGKILDAIVKFYDEDSSLIISTHLVTDIERIFDEVIFIREGEMVMREEVETLRLKYGKSVDEMFKEVYAE</sequence>
<feature type="domain" description="HTH gntR-type" evidence="7">
    <location>
        <begin position="146"/>
        <end position="214"/>
    </location>
</feature>
<feature type="domain" description="ABC transporter" evidence="6">
    <location>
        <begin position="242"/>
        <end position="471"/>
    </location>
</feature>
<dbReference type="InterPro" id="IPR003593">
    <property type="entry name" value="AAA+_ATPase"/>
</dbReference>
<evidence type="ECO:0000313" key="8">
    <source>
        <dbReference type="EMBL" id="KAF4323917.1"/>
    </source>
</evidence>
<evidence type="ECO:0000256" key="4">
    <source>
        <dbReference type="ARBA" id="ARBA00023125"/>
    </source>
</evidence>
<dbReference type="PANTHER" id="PTHR43158">
    <property type="entry name" value="SKFA PEPTIDE EXPORT ATP-BINDING PROTEIN SKFE"/>
    <property type="match status" value="1"/>
</dbReference>
<dbReference type="CDD" id="cd07377">
    <property type="entry name" value="WHTH_GntR"/>
    <property type="match status" value="1"/>
</dbReference>
<keyword evidence="4" id="KW-0238">DNA-binding</keyword>
<dbReference type="GO" id="GO:0016887">
    <property type="term" value="F:ATP hydrolysis activity"/>
    <property type="evidence" value="ECO:0007669"/>
    <property type="project" value="InterPro"/>
</dbReference>
<dbReference type="GO" id="GO:0016491">
    <property type="term" value="F:oxidoreductase activity"/>
    <property type="evidence" value="ECO:0007669"/>
    <property type="project" value="InterPro"/>
</dbReference>
<dbReference type="InterPro" id="IPR036390">
    <property type="entry name" value="WH_DNA-bd_sf"/>
</dbReference>
<evidence type="ECO:0008006" key="10">
    <source>
        <dbReference type="Google" id="ProtNLM"/>
    </source>
</evidence>
<dbReference type="SUPFAM" id="SSF52540">
    <property type="entry name" value="P-loop containing nucleoside triphosphate hydrolases"/>
    <property type="match status" value="1"/>
</dbReference>
<evidence type="ECO:0000313" key="9">
    <source>
        <dbReference type="Proteomes" id="UP000702964"/>
    </source>
</evidence>
<dbReference type="InterPro" id="IPR036812">
    <property type="entry name" value="NAD(P)_OxRdtase_dom_sf"/>
</dbReference>
<evidence type="ECO:0000259" key="7">
    <source>
        <dbReference type="PROSITE" id="PS50949"/>
    </source>
</evidence>
<accession>A0A8J4WAD7</accession>
<organism evidence="8 9">
    <name type="scientific">Phytophthora kernoviae 00238/432</name>
    <dbReference type="NCBI Taxonomy" id="1284355"/>
    <lineage>
        <taxon>Eukaryota</taxon>
        <taxon>Sar</taxon>
        <taxon>Stramenopiles</taxon>
        <taxon>Oomycota</taxon>
        <taxon>Peronosporomycetes</taxon>
        <taxon>Peronosporales</taxon>
        <taxon>Peronosporaceae</taxon>
        <taxon>Phytophthora</taxon>
    </lineage>
</organism>
<dbReference type="InterPro" id="IPR000524">
    <property type="entry name" value="Tscrpt_reg_HTH_GntR"/>
</dbReference>
<dbReference type="InterPro" id="IPR027417">
    <property type="entry name" value="P-loop_NTPase"/>
</dbReference>
<dbReference type="Gene3D" id="3.40.50.300">
    <property type="entry name" value="P-loop containing nucleotide triphosphate hydrolases"/>
    <property type="match status" value="1"/>
</dbReference>
<keyword evidence="3" id="KW-0805">Transcription regulation</keyword>
<dbReference type="InterPro" id="IPR036388">
    <property type="entry name" value="WH-like_DNA-bd_sf"/>
</dbReference>
<evidence type="ECO:0000256" key="2">
    <source>
        <dbReference type="ARBA" id="ARBA00022840"/>
    </source>
</evidence>
<gene>
    <name evidence="8" type="ORF">G195_001844</name>
</gene>
<comment type="caution">
    <text evidence="8">The sequence shown here is derived from an EMBL/GenBank/DDBJ whole genome shotgun (WGS) entry which is preliminary data.</text>
</comment>
<evidence type="ECO:0000259" key="6">
    <source>
        <dbReference type="PROSITE" id="PS50893"/>
    </source>
</evidence>
<dbReference type="GO" id="GO:0005524">
    <property type="term" value="F:ATP binding"/>
    <property type="evidence" value="ECO:0007669"/>
    <property type="project" value="UniProtKB-KW"/>
</dbReference>
<dbReference type="InterPro" id="IPR023210">
    <property type="entry name" value="NADP_OxRdtase_dom"/>
</dbReference>
<dbReference type="PANTHER" id="PTHR43158:SF1">
    <property type="entry name" value="ABC TRANSPORTER, ATP-BINDING PROTEIN"/>
    <property type="match status" value="1"/>
</dbReference>
<dbReference type="PROSITE" id="PS50949">
    <property type="entry name" value="HTH_GNTR"/>
    <property type="match status" value="1"/>
</dbReference>
<dbReference type="SMART" id="SM00345">
    <property type="entry name" value="HTH_GNTR"/>
    <property type="match status" value="1"/>
</dbReference>
<dbReference type="InterPro" id="IPR020471">
    <property type="entry name" value="AKR"/>
</dbReference>
<dbReference type="Proteomes" id="UP000702964">
    <property type="component" value="Unassembled WGS sequence"/>
</dbReference>
<dbReference type="Gene3D" id="3.20.20.100">
    <property type="entry name" value="NADP-dependent oxidoreductase domain"/>
    <property type="match status" value="1"/>
</dbReference>
<dbReference type="GO" id="GO:0003677">
    <property type="term" value="F:DNA binding"/>
    <property type="evidence" value="ECO:0007669"/>
    <property type="project" value="UniProtKB-KW"/>
</dbReference>
<dbReference type="PRINTS" id="PR00069">
    <property type="entry name" value="ALDKETRDTASE"/>
</dbReference>
<evidence type="ECO:0000256" key="3">
    <source>
        <dbReference type="ARBA" id="ARBA00023015"/>
    </source>
</evidence>
<proteinExistence type="predicted"/>
<dbReference type="InterPro" id="IPR003439">
    <property type="entry name" value="ABC_transporter-like_ATP-bd"/>
</dbReference>
<evidence type="ECO:0000256" key="5">
    <source>
        <dbReference type="ARBA" id="ARBA00023163"/>
    </source>
</evidence>
<dbReference type="Gene3D" id="1.10.10.10">
    <property type="entry name" value="Winged helix-like DNA-binding domain superfamily/Winged helix DNA-binding domain"/>
    <property type="match status" value="1"/>
</dbReference>
<keyword evidence="5" id="KW-0804">Transcription</keyword>
<reference evidence="8" key="1">
    <citation type="journal article" date="2015" name="Genom Data">
        <title>Draft genome sequences of Phytophthora kernoviae and Phytophthora ramorum lineage EU2 from Scotland.</title>
        <authorList>
            <person name="Sambles C."/>
            <person name="Schlenzig A."/>
            <person name="O'Neill P."/>
            <person name="Grant M."/>
            <person name="Studholme D.J."/>
        </authorList>
    </citation>
    <scope>NUCLEOTIDE SEQUENCE</scope>
    <source>
        <strain evidence="8">00238/432</strain>
    </source>
</reference>
<dbReference type="SMART" id="SM00382">
    <property type="entry name" value="AAA"/>
    <property type="match status" value="1"/>
</dbReference>
<dbReference type="AlphaFoldDB" id="A0A8J4WAD7"/>